<dbReference type="EMBL" id="JAOQKC010000002">
    <property type="protein sequence ID" value="MCU6695643.1"/>
    <property type="molecule type" value="Genomic_DNA"/>
</dbReference>
<keyword evidence="2" id="KW-1185">Reference proteome</keyword>
<accession>A0ABT2RTK0</accession>
<reference evidence="1 2" key="1">
    <citation type="journal article" date="2021" name="ISME Commun">
        <title>Automated analysis of genomic sequences facilitates high-throughput and comprehensive description of bacteria.</title>
        <authorList>
            <person name="Hitch T.C.A."/>
        </authorList>
    </citation>
    <scope>NUCLEOTIDE SEQUENCE [LARGE SCALE GENOMIC DNA]</scope>
    <source>
        <strain evidence="1 2">Sanger_04</strain>
    </source>
</reference>
<organism evidence="1 2">
    <name type="scientific">Laedolimicola ammoniilytica</name>
    <dbReference type="NCBI Taxonomy" id="2981771"/>
    <lineage>
        <taxon>Bacteria</taxon>
        <taxon>Bacillati</taxon>
        <taxon>Bacillota</taxon>
        <taxon>Clostridia</taxon>
        <taxon>Lachnospirales</taxon>
        <taxon>Lachnospiraceae</taxon>
        <taxon>Laedolimicola</taxon>
    </lineage>
</organism>
<proteinExistence type="predicted"/>
<evidence type="ECO:0000313" key="1">
    <source>
        <dbReference type="EMBL" id="MCU6695643.1"/>
    </source>
</evidence>
<dbReference type="RefSeq" id="WP_158361743.1">
    <property type="nucleotide sequence ID" value="NZ_JAOQKC010000002.1"/>
</dbReference>
<comment type="caution">
    <text evidence="1">The sequence shown here is derived from an EMBL/GenBank/DDBJ whole genome shotgun (WGS) entry which is preliminary data.</text>
</comment>
<gene>
    <name evidence="1" type="ORF">OCV63_01865</name>
</gene>
<protein>
    <submittedName>
        <fullName evidence="1">Uncharacterized protein</fullName>
    </submittedName>
</protein>
<name>A0ABT2RTK0_9FIRM</name>
<sequence length="116" mass="14124">MERINYVRKLGDHELQQLTQIFYCSANVICVDIRKESSYGRIEGLITDVLLENPEDFTLRTDTMYMTDYEIDSMFEPQNKQEHDRRIRLYQEKMQEIFGEKYKKDLEIEKRRKSDE</sequence>
<dbReference type="Proteomes" id="UP001652461">
    <property type="component" value="Unassembled WGS sequence"/>
</dbReference>
<evidence type="ECO:0000313" key="2">
    <source>
        <dbReference type="Proteomes" id="UP001652461"/>
    </source>
</evidence>